<keyword evidence="3" id="KW-0418">Kinase</keyword>
<evidence type="ECO:0000256" key="2">
    <source>
        <dbReference type="ARBA" id="ARBA00022741"/>
    </source>
</evidence>
<dbReference type="PANTHER" id="PTHR43289:SF6">
    <property type="entry name" value="SERINE_THREONINE-PROTEIN KINASE NEKL-3"/>
    <property type="match status" value="1"/>
</dbReference>
<dbReference type="AlphaFoldDB" id="A0A7S3C7U8"/>
<evidence type="ECO:0000256" key="5">
    <source>
        <dbReference type="SAM" id="Phobius"/>
    </source>
</evidence>
<dbReference type="Pfam" id="PF00069">
    <property type="entry name" value="Pkinase"/>
    <property type="match status" value="1"/>
</dbReference>
<dbReference type="SUPFAM" id="SSF56112">
    <property type="entry name" value="Protein kinase-like (PK-like)"/>
    <property type="match status" value="1"/>
</dbReference>
<name>A0A7S3C7U8_9EUKA</name>
<dbReference type="EMBL" id="HBHX01073418">
    <property type="protein sequence ID" value="CAE0154650.1"/>
    <property type="molecule type" value="Transcribed_RNA"/>
</dbReference>
<gene>
    <name evidence="7" type="ORF">HERI1096_LOCUS40649</name>
</gene>
<dbReference type="PANTHER" id="PTHR43289">
    <property type="entry name" value="MITOGEN-ACTIVATED PROTEIN KINASE KINASE KINASE 20-RELATED"/>
    <property type="match status" value="1"/>
</dbReference>
<keyword evidence="5" id="KW-1133">Transmembrane helix</keyword>
<sequence length="311" mass="33442">MTKERAINKANLARFMREAQLTCELGAHPHLVRGIEWGESHSIHYLACELALGRSLDHVLLEEGRIEWRRSGQIMLQIAEAITHLTACGVVHRDVKPSNIVVADSGEAKLIDLGLARRISDAADADEDPTQGSGVGFVRGGMYRVQTPAHCAVGSPAFMAPEQVLDARSCLGAADVYSLGATWYACLTGRLPFDAANPTAAMEQVLMGKLTPLSEYAPDMPAGVAALVTWLLARCPSDRPASSPALVDLVRAVLAAPHDSRVVDSARALHSSRCTTQVRVQWLWWLAAGVGLVVSSWWLALELIALAPGES</sequence>
<dbReference type="PROSITE" id="PS00108">
    <property type="entry name" value="PROTEIN_KINASE_ST"/>
    <property type="match status" value="1"/>
</dbReference>
<accession>A0A7S3C7U8</accession>
<dbReference type="CDD" id="cd14014">
    <property type="entry name" value="STKc_PknB_like"/>
    <property type="match status" value="1"/>
</dbReference>
<evidence type="ECO:0000256" key="3">
    <source>
        <dbReference type="ARBA" id="ARBA00022777"/>
    </source>
</evidence>
<feature type="transmembrane region" description="Helical" evidence="5">
    <location>
        <begin position="282"/>
        <end position="307"/>
    </location>
</feature>
<dbReference type="Gene3D" id="1.10.510.10">
    <property type="entry name" value="Transferase(Phosphotransferase) domain 1"/>
    <property type="match status" value="1"/>
</dbReference>
<keyword evidence="1" id="KW-0808">Transferase</keyword>
<dbReference type="GO" id="GO:0004674">
    <property type="term" value="F:protein serine/threonine kinase activity"/>
    <property type="evidence" value="ECO:0007669"/>
    <property type="project" value="TreeGrafter"/>
</dbReference>
<keyword evidence="2" id="KW-0547">Nucleotide-binding</keyword>
<evidence type="ECO:0000259" key="6">
    <source>
        <dbReference type="PROSITE" id="PS50011"/>
    </source>
</evidence>
<dbReference type="SMART" id="SM00220">
    <property type="entry name" value="S_TKc"/>
    <property type="match status" value="1"/>
</dbReference>
<dbReference type="InterPro" id="IPR008271">
    <property type="entry name" value="Ser/Thr_kinase_AS"/>
</dbReference>
<protein>
    <recommendedName>
        <fullName evidence="6">Protein kinase domain-containing protein</fullName>
    </recommendedName>
</protein>
<reference evidence="7" key="1">
    <citation type="submission" date="2021-01" db="EMBL/GenBank/DDBJ databases">
        <authorList>
            <person name="Corre E."/>
            <person name="Pelletier E."/>
            <person name="Niang G."/>
            <person name="Scheremetjew M."/>
            <person name="Finn R."/>
            <person name="Kale V."/>
            <person name="Holt S."/>
            <person name="Cochrane G."/>
            <person name="Meng A."/>
            <person name="Brown T."/>
            <person name="Cohen L."/>
        </authorList>
    </citation>
    <scope>NUCLEOTIDE SEQUENCE</scope>
    <source>
        <strain evidence="7">CCMP281</strain>
    </source>
</reference>
<feature type="domain" description="Protein kinase" evidence="6">
    <location>
        <begin position="1"/>
        <end position="254"/>
    </location>
</feature>
<proteinExistence type="predicted"/>
<dbReference type="GO" id="GO:0005524">
    <property type="term" value="F:ATP binding"/>
    <property type="evidence" value="ECO:0007669"/>
    <property type="project" value="UniProtKB-KW"/>
</dbReference>
<dbReference type="PROSITE" id="PS50011">
    <property type="entry name" value="PROTEIN_KINASE_DOM"/>
    <property type="match status" value="1"/>
</dbReference>
<keyword evidence="5" id="KW-0812">Transmembrane</keyword>
<evidence type="ECO:0000313" key="7">
    <source>
        <dbReference type="EMBL" id="CAE0154650.1"/>
    </source>
</evidence>
<keyword evidence="5" id="KW-0472">Membrane</keyword>
<evidence type="ECO:0000256" key="1">
    <source>
        <dbReference type="ARBA" id="ARBA00022679"/>
    </source>
</evidence>
<keyword evidence="4" id="KW-0067">ATP-binding</keyword>
<evidence type="ECO:0000256" key="4">
    <source>
        <dbReference type="ARBA" id="ARBA00022840"/>
    </source>
</evidence>
<dbReference type="InterPro" id="IPR000719">
    <property type="entry name" value="Prot_kinase_dom"/>
</dbReference>
<organism evidence="7">
    <name type="scientific">Haptolina ericina</name>
    <dbReference type="NCBI Taxonomy" id="156174"/>
    <lineage>
        <taxon>Eukaryota</taxon>
        <taxon>Haptista</taxon>
        <taxon>Haptophyta</taxon>
        <taxon>Prymnesiophyceae</taxon>
        <taxon>Prymnesiales</taxon>
        <taxon>Prymnesiaceae</taxon>
        <taxon>Haptolina</taxon>
    </lineage>
</organism>
<dbReference type="InterPro" id="IPR011009">
    <property type="entry name" value="Kinase-like_dom_sf"/>
</dbReference>